<dbReference type="AlphaFoldDB" id="A0A7J0DBM5"/>
<proteinExistence type="predicted"/>
<gene>
    <name evidence="2" type="ORF">Acr_00g0019040</name>
</gene>
<protein>
    <submittedName>
        <fullName evidence="2">Sirtuin 1</fullName>
    </submittedName>
</protein>
<evidence type="ECO:0000256" key="1">
    <source>
        <dbReference type="SAM" id="MobiDB-lite"/>
    </source>
</evidence>
<comment type="caution">
    <text evidence="2">The sequence shown here is derived from an EMBL/GenBank/DDBJ whole genome shotgun (WGS) entry which is preliminary data.</text>
</comment>
<feature type="region of interest" description="Disordered" evidence="1">
    <location>
        <begin position="571"/>
        <end position="597"/>
    </location>
</feature>
<dbReference type="Proteomes" id="UP000585474">
    <property type="component" value="Unassembled WGS sequence"/>
</dbReference>
<sequence length="597" mass="66370">MVVVEGRRQPHLGACRGLLFGGHVGGGQGSYASPRIKGCIMGLAWLVLGYMLEDAYGGIGRYDTAPKVLEPWSMPPSLGQGDLSAIYVEGQSPGLGIFETLIRLGSRSPHLTMGDAACSLGGDRAQRALEGGSRSLCGGITMEGAHSLKGTPWWRSLGKELARFDSMDTRGKTNTEFRNEVSEVLARHESSFDQIHATLQTILAYLQALKAQTNVPATGNVNPFAIGDAFQSTKHYPQPLTSNSTLKLHFPKFTGEDPTRWIYQAEQYFKFQGIVPAQQVYLPSFHLDGIALQWHRWLTNLQITPACNLPLKSLRGGGKIVIVNLQVIAGVIDQLNLRIPPFVRTDLLQIIFAQGLSLDERYVNWTLRVASAHGKNAPLPFIRSVEVSFSEGQNMKEAFLHKQPFKLKRYVCANKCPWLPNVCAPSAHGCRRLYLDQRLEAYFQPFEDLSFSQLYSYIRRTVTKTKPFHILLKLNFSDGCGCSCTDIKIPVDFQVSVECGEYDNDAIFKKLKDKAMKNLRCGRNAVIERKGTEIPKSEATVYAVVTNIVVYDKTPKAFGNASLSNGCPKMRSKGVHGIETSRKRRTQLKKRKVNNEQ</sequence>
<keyword evidence="3" id="KW-1185">Reference proteome</keyword>
<organism evidence="2 3">
    <name type="scientific">Actinidia rufa</name>
    <dbReference type="NCBI Taxonomy" id="165716"/>
    <lineage>
        <taxon>Eukaryota</taxon>
        <taxon>Viridiplantae</taxon>
        <taxon>Streptophyta</taxon>
        <taxon>Embryophyta</taxon>
        <taxon>Tracheophyta</taxon>
        <taxon>Spermatophyta</taxon>
        <taxon>Magnoliopsida</taxon>
        <taxon>eudicotyledons</taxon>
        <taxon>Gunneridae</taxon>
        <taxon>Pentapetalae</taxon>
        <taxon>asterids</taxon>
        <taxon>Ericales</taxon>
        <taxon>Actinidiaceae</taxon>
        <taxon>Actinidia</taxon>
    </lineage>
</organism>
<reference evidence="3" key="1">
    <citation type="submission" date="2019-07" db="EMBL/GenBank/DDBJ databases">
        <title>De Novo Assembly of kiwifruit Actinidia rufa.</title>
        <authorList>
            <person name="Sugita-Konishi S."/>
            <person name="Sato K."/>
            <person name="Mori E."/>
            <person name="Abe Y."/>
            <person name="Kisaki G."/>
            <person name="Hamano K."/>
            <person name="Suezawa K."/>
            <person name="Otani M."/>
            <person name="Fukuda T."/>
            <person name="Manabe T."/>
            <person name="Gomi K."/>
            <person name="Tabuchi M."/>
            <person name="Akimitsu K."/>
            <person name="Kataoka I."/>
        </authorList>
    </citation>
    <scope>NUCLEOTIDE SEQUENCE [LARGE SCALE GENOMIC DNA]</scope>
    <source>
        <strain evidence="3">cv. Fuchu</strain>
    </source>
</reference>
<feature type="compositionally biased region" description="Basic residues" evidence="1">
    <location>
        <begin position="582"/>
        <end position="597"/>
    </location>
</feature>
<evidence type="ECO:0000313" key="3">
    <source>
        <dbReference type="Proteomes" id="UP000585474"/>
    </source>
</evidence>
<evidence type="ECO:0000313" key="2">
    <source>
        <dbReference type="EMBL" id="GFS31746.1"/>
    </source>
</evidence>
<accession>A0A7J0DBM5</accession>
<dbReference type="OrthoDB" id="424302at2759"/>
<name>A0A7J0DBM5_9ERIC</name>
<dbReference type="EMBL" id="BJWL01000150">
    <property type="protein sequence ID" value="GFS31746.1"/>
    <property type="molecule type" value="Genomic_DNA"/>
</dbReference>